<dbReference type="AlphaFoldDB" id="A0A7K1TAY4"/>
<evidence type="ECO:0000313" key="3">
    <source>
        <dbReference type="Proteomes" id="UP000441336"/>
    </source>
</evidence>
<reference evidence="2 3" key="1">
    <citation type="submission" date="2019-12" db="EMBL/GenBank/DDBJ databases">
        <title>Hymenobacter sp. HMF4947 Genome sequencing and assembly.</title>
        <authorList>
            <person name="Kang H."/>
            <person name="Cha I."/>
            <person name="Kim H."/>
            <person name="Joh K."/>
        </authorList>
    </citation>
    <scope>NUCLEOTIDE SEQUENCE [LARGE SCALE GENOMIC DNA]</scope>
    <source>
        <strain evidence="2 3">HMF4947</strain>
    </source>
</reference>
<keyword evidence="1" id="KW-0732">Signal</keyword>
<keyword evidence="3" id="KW-1185">Reference proteome</keyword>
<accession>A0A7K1TAY4</accession>
<evidence type="ECO:0000256" key="1">
    <source>
        <dbReference type="SAM" id="SignalP"/>
    </source>
</evidence>
<organism evidence="2 3">
    <name type="scientific">Hymenobacter ginkgonis</name>
    <dbReference type="NCBI Taxonomy" id="2682976"/>
    <lineage>
        <taxon>Bacteria</taxon>
        <taxon>Pseudomonadati</taxon>
        <taxon>Bacteroidota</taxon>
        <taxon>Cytophagia</taxon>
        <taxon>Cytophagales</taxon>
        <taxon>Hymenobacteraceae</taxon>
        <taxon>Hymenobacter</taxon>
    </lineage>
</organism>
<proteinExistence type="predicted"/>
<evidence type="ECO:0000313" key="2">
    <source>
        <dbReference type="EMBL" id="MVN75472.1"/>
    </source>
</evidence>
<gene>
    <name evidence="2" type="ORF">GO988_03960</name>
</gene>
<comment type="caution">
    <text evidence="2">The sequence shown here is derived from an EMBL/GenBank/DDBJ whole genome shotgun (WGS) entry which is preliminary data.</text>
</comment>
<name>A0A7K1TAY4_9BACT</name>
<dbReference type="RefSeq" id="WP_157562207.1">
    <property type="nucleotide sequence ID" value="NZ_WQKZ01000001.1"/>
</dbReference>
<feature type="chain" id="PRO_5029725493" evidence="1">
    <location>
        <begin position="25"/>
        <end position="193"/>
    </location>
</feature>
<dbReference type="EMBL" id="WQKZ01000001">
    <property type="protein sequence ID" value="MVN75472.1"/>
    <property type="molecule type" value="Genomic_DNA"/>
</dbReference>
<sequence>MHFYTTLRAGLLLALVAGATAAHAQAPNGPARKRYLFAQKNPECPVVANITKNTDEDADVTGSYTHVCYRSPAEMLSDINELRKLHDWADSTYQRRLAALPPGGALLLNIRRQGPKNADPSLLTLSARTKDGKEVFTATPKPGTGRFYGRDLYQNQQNIPFIKLDPAAGPLTLIITDTRLRQQFEYQLTPPAQ</sequence>
<protein>
    <submittedName>
        <fullName evidence="2">Uncharacterized protein</fullName>
    </submittedName>
</protein>
<feature type="signal peptide" evidence="1">
    <location>
        <begin position="1"/>
        <end position="24"/>
    </location>
</feature>
<dbReference type="Proteomes" id="UP000441336">
    <property type="component" value="Unassembled WGS sequence"/>
</dbReference>